<dbReference type="AlphaFoldDB" id="A0A812I8U9"/>
<sequence length="200" mass="22101">MSQPDALEQELYETVADKQAFQVKLRQLRSEVRLVEASLEALQQKESWLTHELAKRTKVRTELPSVEDFVQGRALESAIPKFFDLDQEPIGLRNNEGNEDEVVESQSQQDKAESDDWEEMLESLGVARCGYCGLRLPLDIAAIEQHSKACPGTGPNSPISRGTPSPMQSPPKEGLTARCSSCGDSLSMDLVEQHVCRGSG</sequence>
<keyword evidence="3" id="KW-1185">Reference proteome</keyword>
<organism evidence="2 3">
    <name type="scientific">Symbiodinium natans</name>
    <dbReference type="NCBI Taxonomy" id="878477"/>
    <lineage>
        <taxon>Eukaryota</taxon>
        <taxon>Sar</taxon>
        <taxon>Alveolata</taxon>
        <taxon>Dinophyceae</taxon>
        <taxon>Suessiales</taxon>
        <taxon>Symbiodiniaceae</taxon>
        <taxon>Symbiodinium</taxon>
    </lineage>
</organism>
<feature type="region of interest" description="Disordered" evidence="1">
    <location>
        <begin position="90"/>
        <end position="114"/>
    </location>
</feature>
<feature type="compositionally biased region" description="Polar residues" evidence="1">
    <location>
        <begin position="154"/>
        <end position="166"/>
    </location>
</feature>
<dbReference type="OrthoDB" id="433686at2759"/>
<comment type="caution">
    <text evidence="2">The sequence shown here is derived from an EMBL/GenBank/DDBJ whole genome shotgun (WGS) entry which is preliminary data.</text>
</comment>
<dbReference type="EMBL" id="CAJNDS010000214">
    <property type="protein sequence ID" value="CAE7029328.1"/>
    <property type="molecule type" value="Genomic_DNA"/>
</dbReference>
<gene>
    <name evidence="2" type="ORF">SNAT2548_LOCUS3519</name>
</gene>
<evidence type="ECO:0000313" key="3">
    <source>
        <dbReference type="Proteomes" id="UP000604046"/>
    </source>
</evidence>
<protein>
    <submittedName>
        <fullName evidence="2">Uncharacterized protein</fullName>
    </submittedName>
</protein>
<reference evidence="2" key="1">
    <citation type="submission" date="2021-02" db="EMBL/GenBank/DDBJ databases">
        <authorList>
            <person name="Dougan E. K."/>
            <person name="Rhodes N."/>
            <person name="Thang M."/>
            <person name="Chan C."/>
        </authorList>
    </citation>
    <scope>NUCLEOTIDE SEQUENCE</scope>
</reference>
<evidence type="ECO:0000256" key="1">
    <source>
        <dbReference type="SAM" id="MobiDB-lite"/>
    </source>
</evidence>
<dbReference type="Proteomes" id="UP000604046">
    <property type="component" value="Unassembled WGS sequence"/>
</dbReference>
<evidence type="ECO:0000313" key="2">
    <source>
        <dbReference type="EMBL" id="CAE7029328.1"/>
    </source>
</evidence>
<name>A0A812I8U9_9DINO</name>
<proteinExistence type="predicted"/>
<feature type="region of interest" description="Disordered" evidence="1">
    <location>
        <begin position="149"/>
        <end position="178"/>
    </location>
</feature>
<accession>A0A812I8U9</accession>